<dbReference type="PANTHER" id="PTHR35604:SF2">
    <property type="entry name" value="TRANSPOSASE INSH FOR INSERTION SEQUENCE ELEMENT IS5A-RELATED"/>
    <property type="match status" value="1"/>
</dbReference>
<feature type="compositionally biased region" description="Basic residues" evidence="1">
    <location>
        <begin position="187"/>
        <end position="196"/>
    </location>
</feature>
<dbReference type="EMBL" id="FMJB01000020">
    <property type="protein sequence ID" value="SCM66392.1"/>
    <property type="molecule type" value="Genomic_DNA"/>
</dbReference>
<dbReference type="PANTHER" id="PTHR35604">
    <property type="entry name" value="TRANSPOSASE INSH FOR INSERTION SEQUENCE ELEMENT IS5A-RELATED"/>
    <property type="match status" value="1"/>
</dbReference>
<evidence type="ECO:0000313" key="3">
    <source>
        <dbReference type="EMBL" id="SCM66392.1"/>
    </source>
</evidence>
<dbReference type="InterPro" id="IPR008490">
    <property type="entry name" value="Transposase_InsH_N"/>
</dbReference>
<reference evidence="4" key="1">
    <citation type="submission" date="2016-09" db="EMBL/GenBank/DDBJ databases">
        <authorList>
            <person name="Wibberg D."/>
        </authorList>
    </citation>
    <scope>NUCLEOTIDE SEQUENCE [LARGE SCALE GENOMIC DNA]</scope>
</reference>
<proteinExistence type="predicted"/>
<feature type="region of interest" description="Disordered" evidence="1">
    <location>
        <begin position="187"/>
        <end position="218"/>
    </location>
</feature>
<gene>
    <name evidence="3" type="ORF">KARMA_0567</name>
</gene>
<dbReference type="AlphaFoldDB" id="A0A1M4MVI7"/>
<feature type="domain" description="Transposase InsH N-terminal" evidence="2">
    <location>
        <begin position="17"/>
        <end position="109"/>
    </location>
</feature>
<dbReference type="Pfam" id="PF05598">
    <property type="entry name" value="DUF772"/>
    <property type="match status" value="1"/>
</dbReference>
<protein>
    <recommendedName>
        <fullName evidence="2">Transposase InsH N-terminal domain-containing protein</fullName>
    </recommendedName>
</protein>
<accession>A0A1M4MVI7</accession>
<organism evidence="3 4">
    <name type="scientific">Donghicola eburneus</name>
    <dbReference type="NCBI Taxonomy" id="393278"/>
    <lineage>
        <taxon>Bacteria</taxon>
        <taxon>Pseudomonadati</taxon>
        <taxon>Pseudomonadota</taxon>
        <taxon>Alphaproteobacteria</taxon>
        <taxon>Rhodobacterales</taxon>
        <taxon>Roseobacteraceae</taxon>
        <taxon>Donghicola</taxon>
    </lineage>
</organism>
<evidence type="ECO:0000259" key="2">
    <source>
        <dbReference type="Pfam" id="PF05598"/>
    </source>
</evidence>
<keyword evidence="4" id="KW-1185">Reference proteome</keyword>
<evidence type="ECO:0000313" key="4">
    <source>
        <dbReference type="Proteomes" id="UP000184085"/>
    </source>
</evidence>
<evidence type="ECO:0000256" key="1">
    <source>
        <dbReference type="SAM" id="MobiDB-lite"/>
    </source>
</evidence>
<feature type="region of interest" description="Disordered" evidence="1">
    <location>
        <begin position="150"/>
        <end position="173"/>
    </location>
</feature>
<name>A0A1M4MVI7_9RHOB</name>
<dbReference type="Proteomes" id="UP000184085">
    <property type="component" value="Unassembled WGS sequence"/>
</dbReference>
<sequence length="313" mass="34768">MMGPRQEAQPALFCEFSLEDHVPQNHLLRSIDRFVDLSGIRSYLTDFYSHTGRPSVDPELLIRMLLVGYCFGIRSERRLCEEVHLNLAYRRFCRLDLSDRVPDHSTFSKTGTVGSARVSCCATCSRRPLHGASKRAWLADSVWPSMQASSRLMPTSRTRRRRRTGTRDRSIPLMRPEPFASMWTHWTKPHSARRARSSPSSRPIPTPPASGLRPVRARHSSAIPTTTLSTRTMALSLTLRPRAQSGIAKLFSSGRMQPDPSPSGGHLAGIVGPEAESISPCMTIGVGCEAITAWFEEDVDLVMGSEEPLCLPG</sequence>